<keyword evidence="5 10" id="KW-1133">Transmembrane helix</keyword>
<evidence type="ECO:0000256" key="1">
    <source>
        <dbReference type="ARBA" id="ARBA00004141"/>
    </source>
</evidence>
<feature type="transmembrane region" description="Helical" evidence="10">
    <location>
        <begin position="68"/>
        <end position="90"/>
    </location>
</feature>
<evidence type="ECO:0000256" key="3">
    <source>
        <dbReference type="ARBA" id="ARBA00022692"/>
    </source>
</evidence>
<sequence length="111" mass="11307">MTLRPATAWYVLVAGVAGLAAALALTIEKIEILIDPTYVPSCSLNPVISCGSVMTTEQASAFGFPNSLIGIVAFTVVLVTGVLSVAGWSCRAGSGAGWRSAAFWVPSSSTG</sequence>
<dbReference type="GO" id="GO:0016020">
    <property type="term" value="C:membrane"/>
    <property type="evidence" value="ECO:0007669"/>
    <property type="project" value="UniProtKB-SubCell"/>
</dbReference>
<accession>X8DUJ4</accession>
<dbReference type="Gene3D" id="1.20.1440.130">
    <property type="entry name" value="VKOR domain"/>
    <property type="match status" value="1"/>
</dbReference>
<evidence type="ECO:0000256" key="5">
    <source>
        <dbReference type="ARBA" id="ARBA00022989"/>
    </source>
</evidence>
<evidence type="ECO:0000256" key="10">
    <source>
        <dbReference type="SAM" id="Phobius"/>
    </source>
</evidence>
<dbReference type="Proteomes" id="UP000023351">
    <property type="component" value="Unassembled WGS sequence"/>
</dbReference>
<keyword evidence="9" id="KW-0676">Redox-active center</keyword>
<proteinExistence type="inferred from homology"/>
<comment type="subcellular location">
    <subcellularLocation>
        <location evidence="1">Membrane</location>
        <topology evidence="1">Multi-pass membrane protein</topology>
    </subcellularLocation>
</comment>
<dbReference type="SMART" id="SM00756">
    <property type="entry name" value="VKc"/>
    <property type="match status" value="1"/>
</dbReference>
<evidence type="ECO:0000256" key="6">
    <source>
        <dbReference type="ARBA" id="ARBA00023002"/>
    </source>
</evidence>
<evidence type="ECO:0000256" key="4">
    <source>
        <dbReference type="ARBA" id="ARBA00022719"/>
    </source>
</evidence>
<keyword evidence="3 10" id="KW-0812">Transmembrane</keyword>
<dbReference type="Pfam" id="PF07884">
    <property type="entry name" value="VKOR"/>
    <property type="match status" value="1"/>
</dbReference>
<dbReference type="InterPro" id="IPR038354">
    <property type="entry name" value="VKOR_sf"/>
</dbReference>
<keyword evidence="7 10" id="KW-0472">Membrane</keyword>
<evidence type="ECO:0000256" key="9">
    <source>
        <dbReference type="ARBA" id="ARBA00023284"/>
    </source>
</evidence>
<dbReference type="GO" id="GO:0048038">
    <property type="term" value="F:quinone binding"/>
    <property type="evidence" value="ECO:0007669"/>
    <property type="project" value="UniProtKB-KW"/>
</dbReference>
<comment type="similarity">
    <text evidence="2">Belongs to the VKOR family.</text>
</comment>
<gene>
    <name evidence="12" type="ORF">I540_3802</name>
</gene>
<dbReference type="InterPro" id="IPR012932">
    <property type="entry name" value="VKOR"/>
</dbReference>
<comment type="caution">
    <text evidence="12">The sequence shown here is derived from an EMBL/GenBank/DDBJ whole genome shotgun (WGS) entry which is preliminary data.</text>
</comment>
<evidence type="ECO:0000256" key="7">
    <source>
        <dbReference type="ARBA" id="ARBA00023136"/>
    </source>
</evidence>
<name>X8DUJ4_9MYCO</name>
<reference evidence="12 13" key="1">
    <citation type="submission" date="2013-12" db="EMBL/GenBank/DDBJ databases">
        <authorList>
            <person name="Zelazny A."/>
            <person name="Olivier K."/>
            <person name="Holland S."/>
            <person name="Lenaerts A."/>
            <person name="Ordway D."/>
            <person name="DeGroote M.A."/>
            <person name="Parker T."/>
            <person name="Sizemore C."/>
            <person name="Tallon L.J."/>
            <person name="Sadzewicz L.K."/>
            <person name="Sengamalay N."/>
            <person name="Fraser C.M."/>
            <person name="Hine E."/>
            <person name="Shefchek K.A."/>
            <person name="Das S.P."/>
            <person name="Tettelin H."/>
        </authorList>
    </citation>
    <scope>NUCLEOTIDE SEQUENCE [LARGE SCALE GENOMIC DNA]</scope>
    <source>
        <strain evidence="12 13">1513</strain>
    </source>
</reference>
<evidence type="ECO:0000256" key="8">
    <source>
        <dbReference type="ARBA" id="ARBA00023157"/>
    </source>
</evidence>
<feature type="domain" description="Vitamin K epoxide reductase" evidence="11">
    <location>
        <begin position="4"/>
        <end position="110"/>
    </location>
</feature>
<dbReference type="AlphaFoldDB" id="X8DUJ4"/>
<keyword evidence="4" id="KW-0874">Quinone</keyword>
<evidence type="ECO:0000313" key="13">
    <source>
        <dbReference type="Proteomes" id="UP000023351"/>
    </source>
</evidence>
<protein>
    <submittedName>
        <fullName evidence="12">Vitamin K epoxide reductase family protein</fullName>
    </submittedName>
</protein>
<dbReference type="PATRIC" id="fig|1299321.3.peg.3657"/>
<evidence type="ECO:0000313" key="12">
    <source>
        <dbReference type="EMBL" id="EUA71368.1"/>
    </source>
</evidence>
<dbReference type="EMBL" id="JAOJ01000002">
    <property type="protein sequence ID" value="EUA71368.1"/>
    <property type="molecule type" value="Genomic_DNA"/>
</dbReference>
<evidence type="ECO:0000259" key="11">
    <source>
        <dbReference type="SMART" id="SM00756"/>
    </source>
</evidence>
<keyword evidence="6" id="KW-0560">Oxidoreductase</keyword>
<organism evidence="12 13">
    <name type="scientific">Mycobacteroides abscessus subsp. bolletii 1513</name>
    <dbReference type="NCBI Taxonomy" id="1299321"/>
    <lineage>
        <taxon>Bacteria</taxon>
        <taxon>Bacillati</taxon>
        <taxon>Actinomycetota</taxon>
        <taxon>Actinomycetes</taxon>
        <taxon>Mycobacteriales</taxon>
        <taxon>Mycobacteriaceae</taxon>
        <taxon>Mycobacteroides</taxon>
        <taxon>Mycobacteroides abscessus</taxon>
    </lineage>
</organism>
<feature type="transmembrane region" description="Helical" evidence="10">
    <location>
        <begin position="7"/>
        <end position="27"/>
    </location>
</feature>
<dbReference type="GO" id="GO:0016491">
    <property type="term" value="F:oxidoreductase activity"/>
    <property type="evidence" value="ECO:0007669"/>
    <property type="project" value="UniProtKB-KW"/>
</dbReference>
<keyword evidence="8" id="KW-1015">Disulfide bond</keyword>
<evidence type="ECO:0000256" key="2">
    <source>
        <dbReference type="ARBA" id="ARBA00006214"/>
    </source>
</evidence>